<keyword evidence="5 6" id="KW-0472">Membrane</keyword>
<keyword evidence="2" id="KW-1003">Cell membrane</keyword>
<evidence type="ECO:0000256" key="4">
    <source>
        <dbReference type="ARBA" id="ARBA00022989"/>
    </source>
</evidence>
<feature type="transmembrane region" description="Helical" evidence="6">
    <location>
        <begin position="471"/>
        <end position="490"/>
    </location>
</feature>
<dbReference type="RefSeq" id="WP_337314238.1">
    <property type="nucleotide sequence ID" value="NZ_JAEKNS010000156.1"/>
</dbReference>
<keyword evidence="4 6" id="KW-1133">Transmembrane helix</keyword>
<feature type="transmembrane region" description="Helical" evidence="6">
    <location>
        <begin position="98"/>
        <end position="122"/>
    </location>
</feature>
<dbReference type="PANTHER" id="PTHR30250">
    <property type="entry name" value="PST FAMILY PREDICTED COLANIC ACID TRANSPORTER"/>
    <property type="match status" value="1"/>
</dbReference>
<feature type="transmembrane region" description="Helical" evidence="6">
    <location>
        <begin position="379"/>
        <end position="398"/>
    </location>
</feature>
<reference evidence="7 8" key="1">
    <citation type="submission" date="2020-10" db="EMBL/GenBank/DDBJ databases">
        <title>Ca. Dormibacterota MAGs.</title>
        <authorList>
            <person name="Montgomery K."/>
        </authorList>
    </citation>
    <scope>NUCLEOTIDE SEQUENCE [LARGE SCALE GENOMIC DNA]</scope>
    <source>
        <strain evidence="7">SC8812_S17_18</strain>
    </source>
</reference>
<evidence type="ECO:0000256" key="1">
    <source>
        <dbReference type="ARBA" id="ARBA00004651"/>
    </source>
</evidence>
<feature type="transmembrane region" description="Helical" evidence="6">
    <location>
        <begin position="271"/>
        <end position="295"/>
    </location>
</feature>
<dbReference type="Proteomes" id="UP000606991">
    <property type="component" value="Unassembled WGS sequence"/>
</dbReference>
<accession>A0A934K4Q6</accession>
<dbReference type="GO" id="GO:0005886">
    <property type="term" value="C:plasma membrane"/>
    <property type="evidence" value="ECO:0007669"/>
    <property type="project" value="UniProtKB-SubCell"/>
</dbReference>
<proteinExistence type="predicted"/>
<evidence type="ECO:0000256" key="6">
    <source>
        <dbReference type="SAM" id="Phobius"/>
    </source>
</evidence>
<evidence type="ECO:0000256" key="5">
    <source>
        <dbReference type="ARBA" id="ARBA00023136"/>
    </source>
</evidence>
<name>A0A934K4Q6_9BACT</name>
<sequence length="518" mass="53998">MSIPSTPPNYARRMVSGVLSGTVQVFIARFVGLLTLPVVLSLLGLNLFGLWTIVAVVTNSQFLIDFGMASVITRFVAVTAARGDRQGATRILRMGAGFYLGLSLVVALILLPLTAQVTAWFALPRGVTADAQVLWVGGICLFAVSNLSIVLSATLLGLQRLSHANTAVVISQIPYASLLVVAMREHWGTIGLLSAVATMYVVQIAWMGIAVARYLPAHSPIELHERVGFGAFLRFGSLVQLANTADFYVLQAPKVVAGIVGGAASAARFDIALRLPMAAFALLLPLLPPLIPSAARHAAAGSANSLVALFARGTRYMAGAAGLIFIMVMIAGPEFLVVWLGSPGSGLAWPLRLLTGALLLYTLPGIITSMGTGTGQMRVVVQFKGLLAASITVALLPLHALAGITGIAAAVLAGFALSFAYLVLRADLILGQGTRATWLAALGRCAVACSGALLVGATVIVTLQAAKVPPATWAASLAAGATYIALAAYLRMMTRAEIGELFRSSPLAAMAGLRRRHL</sequence>
<feature type="transmembrane region" description="Helical" evidence="6">
    <location>
        <begin position="404"/>
        <end position="424"/>
    </location>
</feature>
<keyword evidence="3 6" id="KW-0812">Transmembrane</keyword>
<feature type="transmembrane region" description="Helical" evidence="6">
    <location>
        <begin position="134"/>
        <end position="158"/>
    </location>
</feature>
<feature type="transmembrane region" description="Helical" evidence="6">
    <location>
        <begin position="347"/>
        <end position="367"/>
    </location>
</feature>
<evidence type="ECO:0000256" key="2">
    <source>
        <dbReference type="ARBA" id="ARBA00022475"/>
    </source>
</evidence>
<feature type="transmembrane region" description="Helical" evidence="6">
    <location>
        <begin position="21"/>
        <end position="44"/>
    </location>
</feature>
<dbReference type="PANTHER" id="PTHR30250:SF26">
    <property type="entry name" value="PSMA PROTEIN"/>
    <property type="match status" value="1"/>
</dbReference>
<comment type="caution">
    <text evidence="7">The sequence shown here is derived from an EMBL/GenBank/DDBJ whole genome shotgun (WGS) entry which is preliminary data.</text>
</comment>
<feature type="transmembrane region" description="Helical" evidence="6">
    <location>
        <begin position="50"/>
        <end position="77"/>
    </location>
</feature>
<dbReference type="InterPro" id="IPR050833">
    <property type="entry name" value="Poly_Biosynth_Transport"/>
</dbReference>
<evidence type="ECO:0008006" key="9">
    <source>
        <dbReference type="Google" id="ProtNLM"/>
    </source>
</evidence>
<organism evidence="7 8">
    <name type="scientific">Candidatus Aeolococcus gillhamiae</name>
    <dbReference type="NCBI Taxonomy" id="3127015"/>
    <lineage>
        <taxon>Bacteria</taxon>
        <taxon>Bacillati</taxon>
        <taxon>Candidatus Dormiibacterota</taxon>
        <taxon>Candidatus Dormibacteria</taxon>
        <taxon>Candidatus Aeolococcales</taxon>
        <taxon>Candidatus Aeolococcaceae</taxon>
        <taxon>Candidatus Aeolococcus</taxon>
    </lineage>
</organism>
<evidence type="ECO:0000256" key="3">
    <source>
        <dbReference type="ARBA" id="ARBA00022692"/>
    </source>
</evidence>
<comment type="subcellular location">
    <subcellularLocation>
        <location evidence="1">Cell membrane</location>
        <topology evidence="1">Multi-pass membrane protein</topology>
    </subcellularLocation>
</comment>
<feature type="transmembrane region" description="Helical" evidence="6">
    <location>
        <begin position="190"/>
        <end position="215"/>
    </location>
</feature>
<evidence type="ECO:0000313" key="7">
    <source>
        <dbReference type="EMBL" id="MBJ7596311.1"/>
    </source>
</evidence>
<dbReference type="AlphaFoldDB" id="A0A934K4Q6"/>
<gene>
    <name evidence="7" type="ORF">JF886_15895</name>
</gene>
<protein>
    <recommendedName>
        <fullName evidence="9">Polysaccharide biosynthesis protein C-terminal domain-containing protein</fullName>
    </recommendedName>
</protein>
<dbReference type="EMBL" id="JAEKNS010000156">
    <property type="protein sequence ID" value="MBJ7596311.1"/>
    <property type="molecule type" value="Genomic_DNA"/>
</dbReference>
<evidence type="ECO:0000313" key="8">
    <source>
        <dbReference type="Proteomes" id="UP000606991"/>
    </source>
</evidence>
<feature type="transmembrane region" description="Helical" evidence="6">
    <location>
        <begin position="436"/>
        <end position="465"/>
    </location>
</feature>
<feature type="transmembrane region" description="Helical" evidence="6">
    <location>
        <begin position="316"/>
        <end position="341"/>
    </location>
</feature>